<dbReference type="InterPro" id="IPR012910">
    <property type="entry name" value="Plug_dom"/>
</dbReference>
<dbReference type="Pfam" id="PF14905">
    <property type="entry name" value="OMP_b-brl_3"/>
    <property type="match status" value="1"/>
</dbReference>
<evidence type="ECO:0000313" key="4">
    <source>
        <dbReference type="Proteomes" id="UP001302222"/>
    </source>
</evidence>
<protein>
    <submittedName>
        <fullName evidence="3">TonB-dependent receptor</fullName>
    </submittedName>
</protein>
<evidence type="ECO:0000313" key="3">
    <source>
        <dbReference type="EMBL" id="MEA5425236.1"/>
    </source>
</evidence>
<dbReference type="Pfam" id="PF13715">
    <property type="entry name" value="CarbopepD_reg_2"/>
    <property type="match status" value="1"/>
</dbReference>
<feature type="domain" description="TonB-dependent receptor plug" evidence="1">
    <location>
        <begin position="142"/>
        <end position="213"/>
    </location>
</feature>
<comment type="caution">
    <text evidence="3">The sequence shown here is derived from an EMBL/GenBank/DDBJ whole genome shotgun (WGS) entry which is preliminary data.</text>
</comment>
<dbReference type="SUPFAM" id="SSF56935">
    <property type="entry name" value="Porins"/>
    <property type="match status" value="1"/>
</dbReference>
<keyword evidence="4" id="KW-1185">Reference proteome</keyword>
<organism evidence="3 4">
    <name type="scientific">Arcicella lustrica</name>
    <dbReference type="NCBI Taxonomy" id="2984196"/>
    <lineage>
        <taxon>Bacteria</taxon>
        <taxon>Pseudomonadati</taxon>
        <taxon>Bacteroidota</taxon>
        <taxon>Cytophagia</taxon>
        <taxon>Cytophagales</taxon>
        <taxon>Flectobacillaceae</taxon>
        <taxon>Arcicella</taxon>
    </lineage>
</organism>
<dbReference type="Pfam" id="PF07715">
    <property type="entry name" value="Plug"/>
    <property type="match status" value="1"/>
</dbReference>
<gene>
    <name evidence="3" type="ORF">VB798_01540</name>
</gene>
<evidence type="ECO:0000259" key="1">
    <source>
        <dbReference type="Pfam" id="PF07715"/>
    </source>
</evidence>
<dbReference type="Gene3D" id="2.170.130.10">
    <property type="entry name" value="TonB-dependent receptor, plug domain"/>
    <property type="match status" value="1"/>
</dbReference>
<evidence type="ECO:0000259" key="2">
    <source>
        <dbReference type="Pfam" id="PF14905"/>
    </source>
</evidence>
<dbReference type="RefSeq" id="WP_323255241.1">
    <property type="nucleotide sequence ID" value="NZ_JAYGIM010000001.1"/>
</dbReference>
<dbReference type="InterPro" id="IPR037066">
    <property type="entry name" value="Plug_dom_sf"/>
</dbReference>
<dbReference type="PANTHER" id="PTHR40980">
    <property type="entry name" value="PLUG DOMAIN-CONTAINING PROTEIN"/>
    <property type="match status" value="1"/>
</dbReference>
<dbReference type="EMBL" id="JAYGIM010000001">
    <property type="protein sequence ID" value="MEA5425236.1"/>
    <property type="molecule type" value="Genomic_DNA"/>
</dbReference>
<accession>A0ABU5SD69</accession>
<dbReference type="SUPFAM" id="SSF49464">
    <property type="entry name" value="Carboxypeptidase regulatory domain-like"/>
    <property type="match status" value="1"/>
</dbReference>
<dbReference type="Gene3D" id="2.60.40.1120">
    <property type="entry name" value="Carboxypeptidase-like, regulatory domain"/>
    <property type="match status" value="1"/>
</dbReference>
<dbReference type="InterPro" id="IPR008969">
    <property type="entry name" value="CarboxyPept-like_regulatory"/>
</dbReference>
<reference evidence="3 4" key="1">
    <citation type="submission" date="2023-12" db="EMBL/GenBank/DDBJ databases">
        <title>Novel species of the genus Arcicella isolated from rivers.</title>
        <authorList>
            <person name="Lu H."/>
        </authorList>
    </citation>
    <scope>NUCLEOTIDE SEQUENCE [LARGE SCALE GENOMIC DNA]</scope>
    <source>
        <strain evidence="3 4">DC25W</strain>
    </source>
</reference>
<keyword evidence="3" id="KW-0675">Receptor</keyword>
<sequence>MKFIITILLTIIIFAQVQAQSKISGKVLDEKQKPAEFATAALLNAKDSSMVKADITNLEGLYTFEAINSGKYLIATSMVGYKRTFSKPFEVISESIQIPDIQLNVASTALNEVTVTAQKPFLEQRADKLVVNVASSPTAAGATALEVLRKVPGLIIAQDRITIVGKASVMIMIDGKPSQYTDMNEVLKDLPSTNIDKIEVIKNPSARYDAAGGAIINIVMKRNANLGTNGSIGLNLRGSVINNTDVGRSSNDMFNGISPTFSINHRKGKVNVFGSYSYANRNLFELTRIGRIIGTQNFDNTQFSPLTVQVHNTRAGMDFYADKKNTFGFLITGFARDGGNLSDANTKVTDVESGEVINSFRTMNSQPTTRTNIGYNINWKHSFDTTGKDLNVDIDYVTYRLKNQNIITIIDRNQQRNQSQSVDNPVVFTTFKLDYTHPFSSKTKLEVGGKSSFATIDNDLNFYRETILDTKRSNVFNYKENINALYGTFNTSFGNNWELQTGLRAEQTVAEGFSKIENKNVLDRNYWQLFPSVFLTRKIGKNLGITTSFTRRIDRPSYQQQNPFEFQLDSLTFTRGNPLLKPQLTNELKFQVTFDGQPFFAFGYNKTNDVIIENAPQQDNVTKRTFTTAENLATYKNYFVELNFPINIGKRISGYGGNQLIYNVYDANYLGGNFNQGRVNWLAYINVNAKITKTLSAEVNGFYMTKSQQEFLVLNPLGSLSVGLQQKVLNGKGRISLSVNDILYTEKNTATIKYQDIDLRYFHRESSRNVRLGFTYSFGNDVLKASRNRKTGSETEANRVKTN</sequence>
<dbReference type="Proteomes" id="UP001302222">
    <property type="component" value="Unassembled WGS sequence"/>
</dbReference>
<dbReference type="PANTHER" id="PTHR40980:SF3">
    <property type="entry name" value="TONB-DEPENDENT RECEPTOR-LIKE BETA-BARREL DOMAIN-CONTAINING PROTEIN"/>
    <property type="match status" value="1"/>
</dbReference>
<proteinExistence type="predicted"/>
<name>A0ABU5SD69_9BACT</name>
<dbReference type="InterPro" id="IPR041700">
    <property type="entry name" value="OMP_b-brl_3"/>
</dbReference>
<feature type="domain" description="Outer membrane protein beta-barrel" evidence="2">
    <location>
        <begin position="381"/>
        <end position="776"/>
    </location>
</feature>